<gene>
    <name evidence="3" type="ORF">B0T21DRAFT_440874</name>
</gene>
<feature type="compositionally biased region" description="Basic and acidic residues" evidence="1">
    <location>
        <begin position="463"/>
        <end position="474"/>
    </location>
</feature>
<name>A0AA40EHR8_9PEZI</name>
<dbReference type="Pfam" id="PF17648">
    <property type="entry name" value="Luciferase"/>
    <property type="match status" value="1"/>
</dbReference>
<dbReference type="PANTHER" id="PTHR38695:SF1">
    <property type="entry name" value="AMINO ACID PERMEASE_ SLC12A DOMAIN-CONTAINING PROTEIN"/>
    <property type="match status" value="1"/>
</dbReference>
<feature type="region of interest" description="Disordered" evidence="1">
    <location>
        <begin position="444"/>
        <end position="497"/>
    </location>
</feature>
<dbReference type="PANTHER" id="PTHR38695">
    <property type="entry name" value="AMINO ACID PERMEASE_ SLC12A DOMAIN-CONTAINING PROTEIN"/>
    <property type="match status" value="1"/>
</dbReference>
<comment type="caution">
    <text evidence="3">The sequence shown here is derived from an EMBL/GenBank/DDBJ whole genome shotgun (WGS) entry which is preliminary data.</text>
</comment>
<dbReference type="AlphaFoldDB" id="A0AA40EHR8"/>
<sequence length="497" mass="57013">MYTFNHPSRWILGFTTAATATIAPQYYTSWEEILWDFSLASVPVLIGLWLKPSPGTFAAGMVLSYWFTSIFTTSGLFRYYVFAGIVWSCHNSFHEYKTLTLEEIPPTLGGWLQLAFWNVLAGWNNVLEPPPIKQDEHPYRGRLFRLPLREGERPKTSRWLPARQLDQKGPPNVFYKLNEMIKKLQARSHRDLRVRMSFLERGIRGLFRNIGDRTPGTINTREEWAGEIAHVHTADGSMHVDLHPEDVDTVLEAGWGQRHPLADGNNSKIFRFWFHGVLERRLPVPVGWTLVYAPRTVEEEDVVREILIAGIWYATQGNVYPIGGEDELRSPRWDVRAEELRKKETWRDWLWRLVLTPPERRWKCDCCRNCRRGCPGNVDGGRSSTEIHNQLNQGSDGHRQQRRNTSSDRVSPASTENGDAVLGLGKGGLNVRFTIPEPLPVFSDPGVEGYRAKGRMYPLSESPKQDVDKAKSDPGRTILQTTTNEPKDDWSWSDDVF</sequence>
<feature type="compositionally biased region" description="Polar residues" evidence="1">
    <location>
        <begin position="403"/>
        <end position="417"/>
    </location>
</feature>
<feature type="region of interest" description="Disordered" evidence="1">
    <location>
        <begin position="378"/>
        <end position="425"/>
    </location>
</feature>
<protein>
    <recommendedName>
        <fullName evidence="2">Luciferase domain-containing protein</fullName>
    </recommendedName>
</protein>
<dbReference type="Proteomes" id="UP001172159">
    <property type="component" value="Unassembled WGS sequence"/>
</dbReference>
<proteinExistence type="predicted"/>
<dbReference type="InterPro" id="IPR040841">
    <property type="entry name" value="Luciferase_dom"/>
</dbReference>
<evidence type="ECO:0000313" key="3">
    <source>
        <dbReference type="EMBL" id="KAK0736473.1"/>
    </source>
</evidence>
<dbReference type="EMBL" id="JAUKTV010000006">
    <property type="protein sequence ID" value="KAK0736473.1"/>
    <property type="molecule type" value="Genomic_DNA"/>
</dbReference>
<keyword evidence="4" id="KW-1185">Reference proteome</keyword>
<accession>A0AA40EHR8</accession>
<organism evidence="3 4">
    <name type="scientific">Apiosordaria backusii</name>
    <dbReference type="NCBI Taxonomy" id="314023"/>
    <lineage>
        <taxon>Eukaryota</taxon>
        <taxon>Fungi</taxon>
        <taxon>Dikarya</taxon>
        <taxon>Ascomycota</taxon>
        <taxon>Pezizomycotina</taxon>
        <taxon>Sordariomycetes</taxon>
        <taxon>Sordariomycetidae</taxon>
        <taxon>Sordariales</taxon>
        <taxon>Lasiosphaeriaceae</taxon>
        <taxon>Apiosordaria</taxon>
    </lineage>
</organism>
<evidence type="ECO:0000313" key="4">
    <source>
        <dbReference type="Proteomes" id="UP001172159"/>
    </source>
</evidence>
<feature type="compositionally biased region" description="Polar residues" evidence="1">
    <location>
        <begin position="382"/>
        <end position="395"/>
    </location>
</feature>
<evidence type="ECO:0000256" key="1">
    <source>
        <dbReference type="SAM" id="MobiDB-lite"/>
    </source>
</evidence>
<feature type="domain" description="Luciferase" evidence="2">
    <location>
        <begin position="226"/>
        <end position="309"/>
    </location>
</feature>
<dbReference type="InterPro" id="IPR048273">
    <property type="entry name" value="Luciferase"/>
</dbReference>
<reference evidence="3" key="1">
    <citation type="submission" date="2023-06" db="EMBL/GenBank/DDBJ databases">
        <title>Genome-scale phylogeny and comparative genomics of the fungal order Sordariales.</title>
        <authorList>
            <consortium name="Lawrence Berkeley National Laboratory"/>
            <person name="Hensen N."/>
            <person name="Bonometti L."/>
            <person name="Westerberg I."/>
            <person name="Brannstrom I.O."/>
            <person name="Guillou S."/>
            <person name="Cros-Aarteil S."/>
            <person name="Calhoun S."/>
            <person name="Haridas S."/>
            <person name="Kuo A."/>
            <person name="Mondo S."/>
            <person name="Pangilinan J."/>
            <person name="Riley R."/>
            <person name="Labutti K."/>
            <person name="Andreopoulos B."/>
            <person name="Lipzen A."/>
            <person name="Chen C."/>
            <person name="Yanf M."/>
            <person name="Daum C."/>
            <person name="Ng V."/>
            <person name="Clum A."/>
            <person name="Steindorff A."/>
            <person name="Ohm R."/>
            <person name="Martin F."/>
            <person name="Silar P."/>
            <person name="Natvig D."/>
            <person name="Lalanne C."/>
            <person name="Gautier V."/>
            <person name="Ament-Velasquez S.L."/>
            <person name="Kruys A."/>
            <person name="Hutchinson M.I."/>
            <person name="Powell A.J."/>
            <person name="Barry K."/>
            <person name="Miller A.N."/>
            <person name="Grigoriev I.V."/>
            <person name="Debuchy R."/>
            <person name="Gladieux P."/>
            <person name="Thoren M.H."/>
            <person name="Johannesson H."/>
        </authorList>
    </citation>
    <scope>NUCLEOTIDE SEQUENCE</scope>
    <source>
        <strain evidence="3">CBS 540.89</strain>
    </source>
</reference>
<evidence type="ECO:0000259" key="2">
    <source>
        <dbReference type="Pfam" id="PF17648"/>
    </source>
</evidence>